<name>A0ABU0YST4_9PROT</name>
<dbReference type="RefSeq" id="WP_379958424.1">
    <property type="nucleotide sequence ID" value="NZ_JAUYVI010000006.1"/>
</dbReference>
<dbReference type="Pfam" id="PF13629">
    <property type="entry name" value="T2SS-T3SS_pil_N"/>
    <property type="match status" value="1"/>
</dbReference>
<dbReference type="Pfam" id="PF04972">
    <property type="entry name" value="BON"/>
    <property type="match status" value="1"/>
</dbReference>
<dbReference type="InterPro" id="IPR032789">
    <property type="entry name" value="T2SS-T3SS_pil_N"/>
</dbReference>
<dbReference type="InterPro" id="IPR007055">
    <property type="entry name" value="BON_dom"/>
</dbReference>
<accession>A0ABU0YST4</accession>
<dbReference type="Proteomes" id="UP001230156">
    <property type="component" value="Unassembled WGS sequence"/>
</dbReference>
<dbReference type="InterPro" id="IPR001775">
    <property type="entry name" value="GspD/PilQ"/>
</dbReference>
<dbReference type="Pfam" id="PF00263">
    <property type="entry name" value="Secretin"/>
    <property type="match status" value="1"/>
</dbReference>
<organism evidence="3 4">
    <name type="scientific">Dongia sedimenti</name>
    <dbReference type="NCBI Taxonomy" id="3064282"/>
    <lineage>
        <taxon>Bacteria</taxon>
        <taxon>Pseudomonadati</taxon>
        <taxon>Pseudomonadota</taxon>
        <taxon>Alphaproteobacteria</taxon>
        <taxon>Rhodospirillales</taxon>
        <taxon>Dongiaceae</taxon>
        <taxon>Dongia</taxon>
    </lineage>
</organism>
<gene>
    <name evidence="3" type="ORF">Q8A70_19545</name>
</gene>
<evidence type="ECO:0000313" key="3">
    <source>
        <dbReference type="EMBL" id="MDQ7249893.1"/>
    </source>
</evidence>
<evidence type="ECO:0000313" key="4">
    <source>
        <dbReference type="Proteomes" id="UP001230156"/>
    </source>
</evidence>
<proteinExistence type="inferred from homology"/>
<dbReference type="InterPro" id="IPR004846">
    <property type="entry name" value="T2SS/T3SS_dom"/>
</dbReference>
<dbReference type="PRINTS" id="PR00811">
    <property type="entry name" value="BCTERIALGSPD"/>
</dbReference>
<dbReference type="PANTHER" id="PTHR30332">
    <property type="entry name" value="PROBABLE GENERAL SECRETION PATHWAY PROTEIN D"/>
    <property type="match status" value="1"/>
</dbReference>
<dbReference type="PANTHER" id="PTHR30332:SF17">
    <property type="entry name" value="TYPE IV PILIATION SYSTEM PROTEIN DR_0774-RELATED"/>
    <property type="match status" value="1"/>
</dbReference>
<sequence>MHKHILVAVVFAVAPVILGVTSGGQVALAQTVVTTPSGEAAPGPFSELVKSLTGTPNEVVSLTLNKTLELKLPSAVRDVIVGSPAIADVVVRSPTQLFLVGKAIGDTNVFLLDAEGKIIERFEVNVHPDTDSVKQTLAGLLPGEPIDVTGAGNAIVLSGTVSSDGVVQRASDVARRFVDEDAKIVNMLRVANEQQVMLRVRVSEVSKTAIKNLGIDWNLSNIALGNGAINAVLPGAASAITTPATISGVATDLGPIGSLDVTLSMLEQQNLAKNLAEPNLVTVSGEVANILVGGETPIPTAQDNNSITVEFKPFGVALSFLPVVLDSGRISLKVGTEVSALDVTNQVTLCSGCSPISGLKVRRANSVVELPSGGSIMLGGLLSNDITSGLTGLPGAMNIPILGQLFRSNAFQHNETELVITVTALLVKPVQPKLLSVPTDGFAPASDLDNYFLGHLQNIYVKQPVPTGHNAPALQGPIGYIIQ</sequence>
<dbReference type="PROSITE" id="PS50914">
    <property type="entry name" value="BON"/>
    <property type="match status" value="1"/>
</dbReference>
<protein>
    <submittedName>
        <fullName evidence="3">Type II and III secretion system protein family protein</fullName>
    </submittedName>
</protein>
<dbReference type="EMBL" id="JAUYVI010000006">
    <property type="protein sequence ID" value="MDQ7249893.1"/>
    <property type="molecule type" value="Genomic_DNA"/>
</dbReference>
<keyword evidence="4" id="KW-1185">Reference proteome</keyword>
<evidence type="ECO:0000256" key="1">
    <source>
        <dbReference type="RuleBase" id="RU004003"/>
    </source>
</evidence>
<comment type="caution">
    <text evidence="3">The sequence shown here is derived from an EMBL/GenBank/DDBJ whole genome shotgun (WGS) entry which is preliminary data.</text>
</comment>
<dbReference type="InterPro" id="IPR050810">
    <property type="entry name" value="Bact_Secretion_Sys_Channel"/>
</dbReference>
<reference evidence="4" key="1">
    <citation type="submission" date="2023-08" db="EMBL/GenBank/DDBJ databases">
        <title>Rhodospirillaceae gen. nov., a novel taxon isolated from the Yangtze River Yuezi River estuary sludge.</title>
        <authorList>
            <person name="Ruan L."/>
        </authorList>
    </citation>
    <scope>NUCLEOTIDE SEQUENCE [LARGE SCALE GENOMIC DNA]</scope>
    <source>
        <strain evidence="4">R-7</strain>
    </source>
</reference>
<comment type="similarity">
    <text evidence="1">Belongs to the bacterial secretin family.</text>
</comment>
<evidence type="ECO:0000259" key="2">
    <source>
        <dbReference type="PROSITE" id="PS50914"/>
    </source>
</evidence>
<feature type="domain" description="BON" evidence="2">
    <location>
        <begin position="122"/>
        <end position="192"/>
    </location>
</feature>